<evidence type="ECO:0000256" key="4">
    <source>
        <dbReference type="ARBA" id="ARBA00022692"/>
    </source>
</evidence>
<dbReference type="PANTHER" id="PTHR42982">
    <property type="entry name" value="SEC-INDEPENDENT PROTEIN TRANSLOCASE PROTEIN TATA"/>
    <property type="match status" value="1"/>
</dbReference>
<evidence type="ECO:0000256" key="8">
    <source>
        <dbReference type="ARBA" id="ARBA00023136"/>
    </source>
</evidence>
<keyword evidence="6 9" id="KW-1133">Transmembrane helix</keyword>
<comment type="function">
    <text evidence="9">Part of the twin-arginine translocation (Tat) system that transports large folded proteins containing a characteristic twin-arginine motif in their signal peptide across membranes. TatA could form the protein-conducting channel of the Tat system.</text>
</comment>
<keyword evidence="5 9" id="KW-0653">Protein transport</keyword>
<dbReference type="InterPro" id="IPR003369">
    <property type="entry name" value="TatA/B/E"/>
</dbReference>
<dbReference type="EMBL" id="FOWX01000001">
    <property type="protein sequence ID" value="SFO81064.1"/>
    <property type="molecule type" value="Genomic_DNA"/>
</dbReference>
<evidence type="ECO:0000256" key="9">
    <source>
        <dbReference type="HAMAP-Rule" id="MF_00236"/>
    </source>
</evidence>
<proteinExistence type="inferred from homology"/>
<reference evidence="11" key="1">
    <citation type="submission" date="2016-10" db="EMBL/GenBank/DDBJ databases">
        <authorList>
            <person name="Varghese N."/>
            <person name="Submissions S."/>
        </authorList>
    </citation>
    <scope>NUCLEOTIDE SEQUENCE [LARGE SCALE GENOMIC DNA]</scope>
    <source>
        <strain evidence="11">DSM 17834</strain>
    </source>
</reference>
<keyword evidence="3 9" id="KW-1003">Cell membrane</keyword>
<name>A0A1I5K7L9_9PSED</name>
<dbReference type="AlphaFoldDB" id="A0A1I5K7L9"/>
<dbReference type="Pfam" id="PF02416">
    <property type="entry name" value="TatA_B_E"/>
    <property type="match status" value="1"/>
</dbReference>
<keyword evidence="2 9" id="KW-0813">Transport</keyword>
<dbReference type="GO" id="GO:0043953">
    <property type="term" value="P:protein transport by the Tat complex"/>
    <property type="evidence" value="ECO:0007669"/>
    <property type="project" value="UniProtKB-UniRule"/>
</dbReference>
<evidence type="ECO:0000256" key="3">
    <source>
        <dbReference type="ARBA" id="ARBA00022475"/>
    </source>
</evidence>
<dbReference type="PANTHER" id="PTHR42982:SF1">
    <property type="entry name" value="SEC-INDEPENDENT PROTEIN TRANSLOCASE PROTEIN TATA"/>
    <property type="match status" value="1"/>
</dbReference>
<evidence type="ECO:0000313" key="11">
    <source>
        <dbReference type="Proteomes" id="UP000198784"/>
    </source>
</evidence>
<organism evidence="10 11">
    <name type="scientific">Pseudomonas borbori</name>
    <dbReference type="NCBI Taxonomy" id="289003"/>
    <lineage>
        <taxon>Bacteria</taxon>
        <taxon>Pseudomonadati</taxon>
        <taxon>Pseudomonadota</taxon>
        <taxon>Gammaproteobacteria</taxon>
        <taxon>Pseudomonadales</taxon>
        <taxon>Pseudomonadaceae</taxon>
        <taxon>Pseudomonas</taxon>
    </lineage>
</organism>
<evidence type="ECO:0000256" key="7">
    <source>
        <dbReference type="ARBA" id="ARBA00023010"/>
    </source>
</evidence>
<dbReference type="InterPro" id="IPR006312">
    <property type="entry name" value="TatA/E"/>
</dbReference>
<dbReference type="HAMAP" id="MF_00236">
    <property type="entry name" value="TatA_E"/>
    <property type="match status" value="1"/>
</dbReference>
<dbReference type="NCBIfam" id="TIGR01411">
    <property type="entry name" value="tatAE"/>
    <property type="match status" value="1"/>
</dbReference>
<evidence type="ECO:0000313" key="10">
    <source>
        <dbReference type="EMBL" id="SFO81064.1"/>
    </source>
</evidence>
<evidence type="ECO:0000256" key="1">
    <source>
        <dbReference type="ARBA" id="ARBA00004162"/>
    </source>
</evidence>
<comment type="subunit">
    <text evidence="9">The Tat system comprises two distinct complexes: a TatABC complex, containing multiple copies of TatA, TatB and TatC subunits, and a separate TatA complex, containing only TatA subunits. Substrates initially bind to the TatABC complex, which probably triggers association of the separate TatA complex to form the active translocon.</text>
</comment>
<accession>A0A1I5K7L9</accession>
<dbReference type="GO" id="GO:0008320">
    <property type="term" value="F:protein transmembrane transporter activity"/>
    <property type="evidence" value="ECO:0007669"/>
    <property type="project" value="UniProtKB-UniRule"/>
</dbReference>
<keyword evidence="11" id="KW-1185">Reference proteome</keyword>
<dbReference type="Proteomes" id="UP000198784">
    <property type="component" value="Unassembled WGS sequence"/>
</dbReference>
<sequence>MGISIWQLLIVLLIVVMLFGSKRLRSLGSDLGGAIGGFRKSMSGKDSPEPHDRS</sequence>
<dbReference type="STRING" id="289003.SAMN05216190_10176"/>
<comment type="subcellular location">
    <subcellularLocation>
        <location evidence="1 9">Cell membrane</location>
        <topology evidence="1 9">Single-pass membrane protein</topology>
    </subcellularLocation>
</comment>
<gene>
    <name evidence="9" type="primary">tatA</name>
    <name evidence="10" type="ORF">SAMN05216190_10176</name>
</gene>
<keyword evidence="7 9" id="KW-0811">Translocation</keyword>
<dbReference type="RefSeq" id="WP_090496672.1">
    <property type="nucleotide sequence ID" value="NZ_FOWX01000001.1"/>
</dbReference>
<comment type="similarity">
    <text evidence="9">Belongs to the TatA/E family.</text>
</comment>
<protein>
    <recommendedName>
        <fullName evidence="9">Sec-independent protein translocase protein TatA</fullName>
    </recommendedName>
</protein>
<keyword evidence="4 9" id="KW-0812">Transmembrane</keyword>
<dbReference type="Gene3D" id="1.20.5.3310">
    <property type="match status" value="1"/>
</dbReference>
<evidence type="ECO:0000256" key="5">
    <source>
        <dbReference type="ARBA" id="ARBA00022927"/>
    </source>
</evidence>
<keyword evidence="8 9" id="KW-0472">Membrane</keyword>
<dbReference type="GO" id="GO:0033281">
    <property type="term" value="C:TAT protein transport complex"/>
    <property type="evidence" value="ECO:0007669"/>
    <property type="project" value="UniProtKB-UniRule"/>
</dbReference>
<evidence type="ECO:0000256" key="2">
    <source>
        <dbReference type="ARBA" id="ARBA00022448"/>
    </source>
</evidence>
<dbReference type="OrthoDB" id="7066617at2"/>
<evidence type="ECO:0000256" key="6">
    <source>
        <dbReference type="ARBA" id="ARBA00022989"/>
    </source>
</evidence>